<feature type="chain" id="PRO_5025355016" evidence="5">
    <location>
        <begin position="30"/>
        <end position="259"/>
    </location>
</feature>
<evidence type="ECO:0000256" key="2">
    <source>
        <dbReference type="ARBA" id="ARBA00023002"/>
    </source>
</evidence>
<evidence type="ECO:0000256" key="4">
    <source>
        <dbReference type="ARBA" id="ARBA00023284"/>
    </source>
</evidence>
<dbReference type="PANTHER" id="PTHR13887:SF14">
    <property type="entry name" value="DISULFIDE BOND FORMATION PROTEIN D"/>
    <property type="match status" value="1"/>
</dbReference>
<dbReference type="PROSITE" id="PS51352">
    <property type="entry name" value="THIOREDOXIN_2"/>
    <property type="match status" value="1"/>
</dbReference>
<sequence>MKLTRHRLTACALAFLGASAFLISPQARAEEFSGAQKMDIERIVHDYLVTKPEVIKEAIEALNKKEKLAEAAAREKILTKDADKLFNSSNQAVVGNPNGDVTVVEFFDYNCGYCKQSLANVAKLIETDPKVRVVLKDFAILGPDSVEAAEVATAVRTQFKGAKFWDFHRKLLETRGHIGKQQAVAVAKELGADVDQLEKDIKRPETRATLEEVDLLAEGLHFSGTPSWVIGKEAIIGGVSFGELKSKIDNVRKCGKATC</sequence>
<reference evidence="7 8" key="1">
    <citation type="submission" date="2019-11" db="EMBL/GenBank/DDBJ databases">
        <title>The genome sequence of Methylocystis heyeri.</title>
        <authorList>
            <person name="Oshkin I.Y."/>
            <person name="Miroshnikov K."/>
            <person name="Dedysh S.N."/>
        </authorList>
    </citation>
    <scope>NUCLEOTIDE SEQUENCE [LARGE SCALE GENOMIC DNA]</scope>
    <source>
        <strain evidence="7 8">H2</strain>
    </source>
</reference>
<evidence type="ECO:0000256" key="1">
    <source>
        <dbReference type="ARBA" id="ARBA00022729"/>
    </source>
</evidence>
<dbReference type="SUPFAM" id="SSF52833">
    <property type="entry name" value="Thioredoxin-like"/>
    <property type="match status" value="1"/>
</dbReference>
<evidence type="ECO:0000313" key="8">
    <source>
        <dbReference type="Proteomes" id="UP000309061"/>
    </source>
</evidence>
<dbReference type="Pfam" id="PF01323">
    <property type="entry name" value="DSBA"/>
    <property type="match status" value="1"/>
</dbReference>
<gene>
    <name evidence="7" type="ORF">H2LOC_002940</name>
</gene>
<dbReference type="InterPro" id="IPR017937">
    <property type="entry name" value="Thioredoxin_CS"/>
</dbReference>
<dbReference type="PROSITE" id="PS00194">
    <property type="entry name" value="THIOREDOXIN_1"/>
    <property type="match status" value="1"/>
</dbReference>
<keyword evidence="4" id="KW-0676">Redox-active center</keyword>
<evidence type="ECO:0000256" key="3">
    <source>
        <dbReference type="ARBA" id="ARBA00023157"/>
    </source>
</evidence>
<proteinExistence type="predicted"/>
<dbReference type="Gene3D" id="3.40.30.10">
    <property type="entry name" value="Glutaredoxin"/>
    <property type="match status" value="1"/>
</dbReference>
<dbReference type="OrthoDB" id="9780147at2"/>
<dbReference type="InterPro" id="IPR041205">
    <property type="entry name" value="ScsC_N"/>
</dbReference>
<dbReference type="EMBL" id="CP046052">
    <property type="protein sequence ID" value="QGM44726.1"/>
    <property type="molecule type" value="Genomic_DNA"/>
</dbReference>
<dbReference type="AlphaFoldDB" id="A0A6B8K9F6"/>
<dbReference type="InterPro" id="IPR036249">
    <property type="entry name" value="Thioredoxin-like_sf"/>
</dbReference>
<dbReference type="Pfam" id="PF18312">
    <property type="entry name" value="ScsC_N"/>
    <property type="match status" value="1"/>
</dbReference>
<keyword evidence="3" id="KW-1015">Disulfide bond</keyword>
<evidence type="ECO:0000256" key="5">
    <source>
        <dbReference type="SAM" id="SignalP"/>
    </source>
</evidence>
<feature type="signal peptide" evidence="5">
    <location>
        <begin position="1"/>
        <end position="29"/>
    </location>
</feature>
<keyword evidence="2" id="KW-0560">Oxidoreductase</keyword>
<evidence type="ECO:0000313" key="7">
    <source>
        <dbReference type="EMBL" id="QGM44726.1"/>
    </source>
</evidence>
<dbReference type="PANTHER" id="PTHR13887">
    <property type="entry name" value="GLUTATHIONE S-TRANSFERASE KAPPA"/>
    <property type="match status" value="1"/>
</dbReference>
<organism evidence="7 8">
    <name type="scientific">Methylocystis heyeri</name>
    <dbReference type="NCBI Taxonomy" id="391905"/>
    <lineage>
        <taxon>Bacteria</taxon>
        <taxon>Pseudomonadati</taxon>
        <taxon>Pseudomonadota</taxon>
        <taxon>Alphaproteobacteria</taxon>
        <taxon>Hyphomicrobiales</taxon>
        <taxon>Methylocystaceae</taxon>
        <taxon>Methylocystis</taxon>
    </lineage>
</organism>
<dbReference type="RefSeq" id="WP_136495024.1">
    <property type="nucleotide sequence ID" value="NZ_CP046052.1"/>
</dbReference>
<keyword evidence="8" id="KW-1185">Reference proteome</keyword>
<dbReference type="CDD" id="cd03023">
    <property type="entry name" value="DsbA_Com1_like"/>
    <property type="match status" value="1"/>
</dbReference>
<dbReference type="InterPro" id="IPR013766">
    <property type="entry name" value="Thioredoxin_domain"/>
</dbReference>
<dbReference type="GO" id="GO:0015036">
    <property type="term" value="F:disulfide oxidoreductase activity"/>
    <property type="evidence" value="ECO:0007669"/>
    <property type="project" value="UniProtKB-ARBA"/>
</dbReference>
<dbReference type="InterPro" id="IPR001853">
    <property type="entry name" value="DSBA-like_thioredoxin_dom"/>
</dbReference>
<protein>
    <submittedName>
        <fullName evidence="7">Thioredoxin domain-containing protein</fullName>
    </submittedName>
</protein>
<keyword evidence="1 5" id="KW-0732">Signal</keyword>
<name>A0A6B8K9F6_9HYPH</name>
<evidence type="ECO:0000259" key="6">
    <source>
        <dbReference type="PROSITE" id="PS51352"/>
    </source>
</evidence>
<feature type="domain" description="Thioredoxin" evidence="6">
    <location>
        <begin position="79"/>
        <end position="253"/>
    </location>
</feature>
<dbReference type="Proteomes" id="UP000309061">
    <property type="component" value="Chromosome"/>
</dbReference>
<accession>A0A6B8K9F6</accession>
<dbReference type="KEGG" id="mhey:H2LOC_002940"/>